<dbReference type="OrthoDB" id="9808272at2"/>
<reference evidence="3 4" key="1">
    <citation type="submission" date="2019-08" db="EMBL/GenBank/DDBJ databases">
        <title>Complete genome sequence of Candidatus Uab amorphum.</title>
        <authorList>
            <person name="Shiratori T."/>
            <person name="Suzuki S."/>
            <person name="Kakizawa Y."/>
            <person name="Ishida K."/>
        </authorList>
    </citation>
    <scope>NUCLEOTIDE SEQUENCE [LARGE SCALE GENOMIC DNA]</scope>
    <source>
        <strain evidence="3 4">SRT547</strain>
    </source>
</reference>
<comment type="similarity">
    <text evidence="1">Belongs to the GSP E family.</text>
</comment>
<dbReference type="InterPro" id="IPR027417">
    <property type="entry name" value="P-loop_NTPase"/>
</dbReference>
<dbReference type="PANTHER" id="PTHR30486:SF12">
    <property type="entry name" value="TYPE IV PILUS ATPASE PILU"/>
    <property type="match status" value="1"/>
</dbReference>
<dbReference type="GO" id="GO:0005524">
    <property type="term" value="F:ATP binding"/>
    <property type="evidence" value="ECO:0007669"/>
    <property type="project" value="InterPro"/>
</dbReference>
<dbReference type="Gene3D" id="3.30.450.90">
    <property type="match status" value="1"/>
</dbReference>
<dbReference type="NCBIfam" id="TIGR01420">
    <property type="entry name" value="pilT_fam"/>
    <property type="match status" value="1"/>
</dbReference>
<dbReference type="GO" id="GO:0016887">
    <property type="term" value="F:ATP hydrolysis activity"/>
    <property type="evidence" value="ECO:0007669"/>
    <property type="project" value="InterPro"/>
</dbReference>
<dbReference type="AlphaFoldDB" id="A0A5S9IHL5"/>
<proteinExistence type="inferred from homology"/>
<dbReference type="InterPro" id="IPR050921">
    <property type="entry name" value="T4SS_GSP_E_ATPase"/>
</dbReference>
<dbReference type="KEGG" id="uam:UABAM_00265"/>
<evidence type="ECO:0000256" key="1">
    <source>
        <dbReference type="ARBA" id="ARBA00006611"/>
    </source>
</evidence>
<organism evidence="3 4">
    <name type="scientific">Uabimicrobium amorphum</name>
    <dbReference type="NCBI Taxonomy" id="2596890"/>
    <lineage>
        <taxon>Bacteria</taxon>
        <taxon>Pseudomonadati</taxon>
        <taxon>Planctomycetota</taxon>
        <taxon>Candidatus Uabimicrobiia</taxon>
        <taxon>Candidatus Uabimicrobiales</taxon>
        <taxon>Candidatus Uabimicrobiaceae</taxon>
        <taxon>Candidatus Uabimicrobium</taxon>
    </lineage>
</organism>
<dbReference type="PANTHER" id="PTHR30486">
    <property type="entry name" value="TWITCHING MOTILITY PROTEIN PILT"/>
    <property type="match status" value="1"/>
</dbReference>
<accession>A0A5S9IHL5</accession>
<evidence type="ECO:0000313" key="4">
    <source>
        <dbReference type="Proteomes" id="UP000326354"/>
    </source>
</evidence>
<dbReference type="EMBL" id="AP019860">
    <property type="protein sequence ID" value="BBM81923.1"/>
    <property type="molecule type" value="Genomic_DNA"/>
</dbReference>
<dbReference type="Pfam" id="PF00437">
    <property type="entry name" value="T2SSE"/>
    <property type="match status" value="1"/>
</dbReference>
<protein>
    <submittedName>
        <fullName evidence="3">Twitching motility protein PilT</fullName>
    </submittedName>
</protein>
<dbReference type="SUPFAM" id="SSF52540">
    <property type="entry name" value="P-loop containing nucleoside triphosphate hydrolases"/>
    <property type="match status" value="1"/>
</dbReference>
<sequence length="364" mass="40919">MDISKFFRYMIAQGASDLYLKTNSRPSVRIDGKIRFIADVPLSEDNMWKVFDRLLDEANKENFNETGGADFSIAIPNVGRFRANVFRHMSQLGMVFRHVQEKIPSFEQLGLPVKGLQHLSSRKRGLVLATGITGSGKSTTLASMLQYINLNFSKHIVTAEDPIEYVFKEKLCIFSQREVGIDTESFTQALRHAMRQAPDVILIGEMRDVETVEAAINAAETGHLVFSTLHTLNAMQTVERIVMFFPPHQHDMLRQQLGLLLEGIISTRLIRKKDGKGRVPAVELLLKTPTIRDVISEGRTLDIPKAIYEGYDYYGTMTFNQSLVALVKSEIITLEAAKAASDKPEELAMELRGISRGTSMKNPR</sequence>
<dbReference type="InterPro" id="IPR001482">
    <property type="entry name" value="T2SS/T4SS_dom"/>
</dbReference>
<evidence type="ECO:0000259" key="2">
    <source>
        <dbReference type="PROSITE" id="PS00662"/>
    </source>
</evidence>
<dbReference type="Proteomes" id="UP000326354">
    <property type="component" value="Chromosome"/>
</dbReference>
<evidence type="ECO:0000313" key="3">
    <source>
        <dbReference type="EMBL" id="BBM81923.1"/>
    </source>
</evidence>
<dbReference type="PROSITE" id="PS00662">
    <property type="entry name" value="T2SP_E"/>
    <property type="match status" value="1"/>
</dbReference>
<dbReference type="Gene3D" id="3.40.50.300">
    <property type="entry name" value="P-loop containing nucleotide triphosphate hydrolases"/>
    <property type="match status" value="1"/>
</dbReference>
<keyword evidence="4" id="KW-1185">Reference proteome</keyword>
<feature type="domain" description="Bacterial type II secretion system protein E" evidence="2">
    <location>
        <begin position="194"/>
        <end position="208"/>
    </location>
</feature>
<gene>
    <name evidence="3" type="ORF">UABAM_00265</name>
</gene>
<dbReference type="CDD" id="cd01131">
    <property type="entry name" value="PilT"/>
    <property type="match status" value="1"/>
</dbReference>
<dbReference type="RefSeq" id="WP_151966183.1">
    <property type="nucleotide sequence ID" value="NZ_AP019860.1"/>
</dbReference>
<name>A0A5S9IHL5_UABAM</name>
<dbReference type="InterPro" id="IPR006321">
    <property type="entry name" value="PilT/PilU"/>
</dbReference>